<evidence type="ECO:0000313" key="3">
    <source>
        <dbReference type="EMBL" id="KII63470.1"/>
    </source>
</evidence>
<gene>
    <name evidence="3" type="ORF">RF11_02281</name>
</gene>
<evidence type="ECO:0000256" key="2">
    <source>
        <dbReference type="SAM" id="SignalP"/>
    </source>
</evidence>
<keyword evidence="4" id="KW-1185">Reference proteome</keyword>
<feature type="signal peptide" evidence="2">
    <location>
        <begin position="1"/>
        <end position="16"/>
    </location>
</feature>
<name>A0A0C2M907_THEKT</name>
<feature type="transmembrane region" description="Helical" evidence="1">
    <location>
        <begin position="337"/>
        <end position="366"/>
    </location>
</feature>
<dbReference type="EMBL" id="JWZT01004669">
    <property type="protein sequence ID" value="KII63470.1"/>
    <property type="molecule type" value="Genomic_DNA"/>
</dbReference>
<keyword evidence="1" id="KW-0472">Membrane</keyword>
<proteinExistence type="predicted"/>
<accession>A0A0C2M907</accession>
<feature type="chain" id="PRO_5002164194" evidence="2">
    <location>
        <begin position="17"/>
        <end position="383"/>
    </location>
</feature>
<organism evidence="3 4">
    <name type="scientific">Thelohanellus kitauei</name>
    <name type="common">Myxosporean</name>
    <dbReference type="NCBI Taxonomy" id="669202"/>
    <lineage>
        <taxon>Eukaryota</taxon>
        <taxon>Metazoa</taxon>
        <taxon>Cnidaria</taxon>
        <taxon>Myxozoa</taxon>
        <taxon>Myxosporea</taxon>
        <taxon>Bivalvulida</taxon>
        <taxon>Platysporina</taxon>
        <taxon>Myxobolidae</taxon>
        <taxon>Thelohanellus</taxon>
    </lineage>
</organism>
<keyword evidence="2" id="KW-0732">Signal</keyword>
<dbReference type="Proteomes" id="UP000031668">
    <property type="component" value="Unassembled WGS sequence"/>
</dbReference>
<sequence>MLLIFVFILKFISTFSDQENQTWSYVHECDPKTWTECPAKDASRFNIYHFIQLKNGTYNSFVLTFFDRPRILMAQTIHLCHLDINYSIIVRGVRTDAIYFKFANKSCNLSKTTDQLIFESLVEIEESSVVKEHKLLIVDSVKGKPDNHFSVSATYLKYITLNFTFHDKIKKQSILPFYTLGPSKILISLMVEQLETKSINSNFFLDFHISSTRSKLKYIEKTSPFDIDSFGVFKSFEVMENTDSNHSQGNLSFYWRGVGYTSVERRRSSSVFAVVEHFNATAHAYDFFFPQVNLTSHYQSRIGFISKSIENCFFKKKLLIWDATFGTFGEPDTKLTWIIKLIMIAIYVVTAVLTLIVFVSLCIHLFRKRSGYQIIPAEENVLE</sequence>
<keyword evidence="1" id="KW-1133">Transmembrane helix</keyword>
<protein>
    <submittedName>
        <fullName evidence="3">Uncharacterized protein</fullName>
    </submittedName>
</protein>
<dbReference type="AlphaFoldDB" id="A0A0C2M907"/>
<reference evidence="3 4" key="1">
    <citation type="journal article" date="2014" name="Genome Biol. Evol.">
        <title>The genome of the myxosporean Thelohanellus kitauei shows adaptations to nutrient acquisition within its fish host.</title>
        <authorList>
            <person name="Yang Y."/>
            <person name="Xiong J."/>
            <person name="Zhou Z."/>
            <person name="Huo F."/>
            <person name="Miao W."/>
            <person name="Ran C."/>
            <person name="Liu Y."/>
            <person name="Zhang J."/>
            <person name="Feng J."/>
            <person name="Wang M."/>
            <person name="Wang M."/>
            <person name="Wang L."/>
            <person name="Yao B."/>
        </authorList>
    </citation>
    <scope>NUCLEOTIDE SEQUENCE [LARGE SCALE GENOMIC DNA]</scope>
    <source>
        <strain evidence="3">Wuqing</strain>
    </source>
</reference>
<keyword evidence="1" id="KW-0812">Transmembrane</keyword>
<dbReference type="Pfam" id="PF15065">
    <property type="entry name" value="NCU-G1"/>
    <property type="match status" value="1"/>
</dbReference>
<evidence type="ECO:0000313" key="4">
    <source>
        <dbReference type="Proteomes" id="UP000031668"/>
    </source>
</evidence>
<dbReference type="InterPro" id="IPR029382">
    <property type="entry name" value="NCU-G1"/>
</dbReference>
<evidence type="ECO:0000256" key="1">
    <source>
        <dbReference type="SAM" id="Phobius"/>
    </source>
</evidence>
<comment type="caution">
    <text evidence="3">The sequence shown here is derived from an EMBL/GenBank/DDBJ whole genome shotgun (WGS) entry which is preliminary data.</text>
</comment>